<keyword evidence="2" id="KW-1185">Reference proteome</keyword>
<dbReference type="EMBL" id="MU276023">
    <property type="protein sequence ID" value="KAI0043328.1"/>
    <property type="molecule type" value="Genomic_DNA"/>
</dbReference>
<proteinExistence type="predicted"/>
<evidence type="ECO:0000313" key="1">
    <source>
        <dbReference type="EMBL" id="KAI0043328.1"/>
    </source>
</evidence>
<protein>
    <submittedName>
        <fullName evidence="1">Uncharacterized protein</fullName>
    </submittedName>
</protein>
<reference evidence="1" key="2">
    <citation type="journal article" date="2022" name="New Phytol.">
        <title>Evolutionary transition to the ectomycorrhizal habit in the genomes of a hyperdiverse lineage of mushroom-forming fungi.</title>
        <authorList>
            <person name="Looney B."/>
            <person name="Miyauchi S."/>
            <person name="Morin E."/>
            <person name="Drula E."/>
            <person name="Courty P.E."/>
            <person name="Kohler A."/>
            <person name="Kuo A."/>
            <person name="LaButti K."/>
            <person name="Pangilinan J."/>
            <person name="Lipzen A."/>
            <person name="Riley R."/>
            <person name="Andreopoulos W."/>
            <person name="He G."/>
            <person name="Johnson J."/>
            <person name="Nolan M."/>
            <person name="Tritt A."/>
            <person name="Barry K.W."/>
            <person name="Grigoriev I.V."/>
            <person name="Nagy L.G."/>
            <person name="Hibbett D."/>
            <person name="Henrissat B."/>
            <person name="Matheny P.B."/>
            <person name="Labbe J."/>
            <person name="Martin F.M."/>
        </authorList>
    </citation>
    <scope>NUCLEOTIDE SEQUENCE</scope>
    <source>
        <strain evidence="1">FP105234-sp</strain>
    </source>
</reference>
<evidence type="ECO:0000313" key="2">
    <source>
        <dbReference type="Proteomes" id="UP000814033"/>
    </source>
</evidence>
<gene>
    <name evidence="1" type="ORF">FA95DRAFT_1563455</name>
</gene>
<reference evidence="1" key="1">
    <citation type="submission" date="2021-02" db="EMBL/GenBank/DDBJ databases">
        <authorList>
            <consortium name="DOE Joint Genome Institute"/>
            <person name="Ahrendt S."/>
            <person name="Looney B.P."/>
            <person name="Miyauchi S."/>
            <person name="Morin E."/>
            <person name="Drula E."/>
            <person name="Courty P.E."/>
            <person name="Chicoki N."/>
            <person name="Fauchery L."/>
            <person name="Kohler A."/>
            <person name="Kuo A."/>
            <person name="Labutti K."/>
            <person name="Pangilinan J."/>
            <person name="Lipzen A."/>
            <person name="Riley R."/>
            <person name="Andreopoulos W."/>
            <person name="He G."/>
            <person name="Johnson J."/>
            <person name="Barry K.W."/>
            <person name="Grigoriev I.V."/>
            <person name="Nagy L."/>
            <person name="Hibbett D."/>
            <person name="Henrissat B."/>
            <person name="Matheny P.B."/>
            <person name="Labbe J."/>
            <person name="Martin F."/>
        </authorList>
    </citation>
    <scope>NUCLEOTIDE SEQUENCE</scope>
    <source>
        <strain evidence="1">FP105234-sp</strain>
    </source>
</reference>
<name>A0ACB8RIH4_9AGAM</name>
<organism evidence="1 2">
    <name type="scientific">Auriscalpium vulgare</name>
    <dbReference type="NCBI Taxonomy" id="40419"/>
    <lineage>
        <taxon>Eukaryota</taxon>
        <taxon>Fungi</taxon>
        <taxon>Dikarya</taxon>
        <taxon>Basidiomycota</taxon>
        <taxon>Agaricomycotina</taxon>
        <taxon>Agaricomycetes</taxon>
        <taxon>Russulales</taxon>
        <taxon>Auriscalpiaceae</taxon>
        <taxon>Auriscalpium</taxon>
    </lineage>
</organism>
<sequence>MLRKRSSNYESSRRVARAQDRQIWPGENDSLNTSIAMAPATLLVGGFLPPDTVLWSRH</sequence>
<comment type="caution">
    <text evidence="1">The sequence shown here is derived from an EMBL/GenBank/DDBJ whole genome shotgun (WGS) entry which is preliminary data.</text>
</comment>
<accession>A0ACB8RIH4</accession>
<dbReference type="Proteomes" id="UP000814033">
    <property type="component" value="Unassembled WGS sequence"/>
</dbReference>